<accession>C5BHV6</accession>
<dbReference type="eggNOG" id="COG3637">
    <property type="taxonomic scope" value="Bacteria"/>
</dbReference>
<dbReference type="Gene3D" id="2.40.160.20">
    <property type="match status" value="1"/>
</dbReference>
<sequence length="194" mass="21413">MENRLQHFLLTIALAGACATPCAKALADADYDNEFVEFGLSAGVLNIEDFGSELSLGASLTVKASEDFFLQVNYLQAEAALSSFEKSQGQLFSGSDRDFQHYDLLLGVNLFQAEFGREGEPNLASFYLVGGVGDTTFGGEQSFTYTVGAGYQWAIWSNYLIKLDYRDYFYQTSLMAEEKTVHNGHVSIGMSYVF</sequence>
<dbReference type="AlphaFoldDB" id="C5BHV6"/>
<name>C5BHV6_TERTT</name>
<dbReference type="PROSITE" id="PS51257">
    <property type="entry name" value="PROKAR_LIPOPROTEIN"/>
    <property type="match status" value="1"/>
</dbReference>
<protein>
    <submittedName>
        <fullName evidence="1">Lipoprotein</fullName>
    </submittedName>
</protein>
<dbReference type="KEGG" id="ttu:TERTU_1845"/>
<proteinExistence type="predicted"/>
<reference evidence="1 2" key="1">
    <citation type="journal article" date="2009" name="PLoS ONE">
        <title>The complete genome of Teredinibacter turnerae T7901: an intracellular endosymbiont of marine wood-boring bivalves (shipworms).</title>
        <authorList>
            <person name="Yang J.C."/>
            <person name="Madupu R."/>
            <person name="Durkin A.S."/>
            <person name="Ekborg N.A."/>
            <person name="Pedamallu C.S."/>
            <person name="Hostetler J.B."/>
            <person name="Radune D."/>
            <person name="Toms B.S."/>
            <person name="Henrissat B."/>
            <person name="Coutinho P.M."/>
            <person name="Schwarz S."/>
            <person name="Field L."/>
            <person name="Trindade-Silva A.E."/>
            <person name="Soares C.A.G."/>
            <person name="Elshahawi S."/>
            <person name="Hanora A."/>
            <person name="Schmidt E.W."/>
            <person name="Haygood M.G."/>
            <person name="Posfai J."/>
            <person name="Benner J."/>
            <person name="Madinger C."/>
            <person name="Nove J."/>
            <person name="Anton B."/>
            <person name="Chaudhary K."/>
            <person name="Foster J."/>
            <person name="Holman A."/>
            <person name="Kumar S."/>
            <person name="Lessard P.A."/>
            <person name="Luyten Y.A."/>
            <person name="Slatko B."/>
            <person name="Wood N."/>
            <person name="Wu B."/>
            <person name="Teplitski M."/>
            <person name="Mougous J.D."/>
            <person name="Ward N."/>
            <person name="Eisen J.A."/>
            <person name="Badger J.H."/>
            <person name="Distel D.L."/>
        </authorList>
    </citation>
    <scope>NUCLEOTIDE SEQUENCE [LARGE SCALE GENOMIC DNA]</scope>
    <source>
        <strain evidence="2">ATCC 39867 / T7901</strain>
    </source>
</reference>
<dbReference type="InterPro" id="IPR030820">
    <property type="entry name" value="OMP_myx_plus_Proteobacteria"/>
</dbReference>
<dbReference type="OrthoDB" id="6195269at2"/>
<dbReference type="InterPro" id="IPR011250">
    <property type="entry name" value="OMP/PagP_B-barrel"/>
</dbReference>
<dbReference type="SUPFAM" id="SSF56925">
    <property type="entry name" value="OMPA-like"/>
    <property type="match status" value="1"/>
</dbReference>
<dbReference type="STRING" id="377629.TERTU_1845"/>
<evidence type="ECO:0000313" key="1">
    <source>
        <dbReference type="EMBL" id="ACR14136.1"/>
    </source>
</evidence>
<gene>
    <name evidence="1" type="ordered locus">TERTU_1845</name>
</gene>
<organism evidence="1 2">
    <name type="scientific">Teredinibacter turnerae (strain ATCC 39867 / T7901)</name>
    <dbReference type="NCBI Taxonomy" id="377629"/>
    <lineage>
        <taxon>Bacteria</taxon>
        <taxon>Pseudomonadati</taxon>
        <taxon>Pseudomonadota</taxon>
        <taxon>Gammaproteobacteria</taxon>
        <taxon>Cellvibrionales</taxon>
        <taxon>Cellvibrionaceae</taxon>
        <taxon>Teredinibacter</taxon>
    </lineage>
</organism>
<dbReference type="NCBIfam" id="TIGR04565">
    <property type="entry name" value="OMP_myx_plus"/>
    <property type="match status" value="1"/>
</dbReference>
<dbReference type="EMBL" id="CP001614">
    <property type="protein sequence ID" value="ACR14136.1"/>
    <property type="molecule type" value="Genomic_DNA"/>
</dbReference>
<dbReference type="HOGENOM" id="CLU_104558_0_0_6"/>
<evidence type="ECO:0000313" key="2">
    <source>
        <dbReference type="Proteomes" id="UP000009080"/>
    </source>
</evidence>
<keyword evidence="2" id="KW-1185">Reference proteome</keyword>
<dbReference type="Proteomes" id="UP000009080">
    <property type="component" value="Chromosome"/>
</dbReference>
<dbReference type="RefSeq" id="WP_015820252.1">
    <property type="nucleotide sequence ID" value="NC_012997.1"/>
</dbReference>
<keyword evidence="1" id="KW-0449">Lipoprotein</keyword>